<dbReference type="Pfam" id="PF00990">
    <property type="entry name" value="GGDEF"/>
    <property type="match status" value="1"/>
</dbReference>
<dbReference type="SMART" id="SM00471">
    <property type="entry name" value="HDc"/>
    <property type="match status" value="1"/>
</dbReference>
<dbReference type="SUPFAM" id="SSF109604">
    <property type="entry name" value="HD-domain/PDEase-like"/>
    <property type="match status" value="1"/>
</dbReference>
<dbReference type="Proteomes" id="UP000611629">
    <property type="component" value="Unassembled WGS sequence"/>
</dbReference>
<dbReference type="NCBIfam" id="TIGR00254">
    <property type="entry name" value="GGDEF"/>
    <property type="match status" value="1"/>
</dbReference>
<feature type="domain" description="PAC" evidence="2">
    <location>
        <begin position="228"/>
        <end position="281"/>
    </location>
</feature>
<evidence type="ECO:0000259" key="2">
    <source>
        <dbReference type="PROSITE" id="PS50113"/>
    </source>
</evidence>
<dbReference type="InterPro" id="IPR000014">
    <property type="entry name" value="PAS"/>
</dbReference>
<dbReference type="Gene3D" id="1.10.3210.10">
    <property type="entry name" value="Hypothetical protein af1432"/>
    <property type="match status" value="1"/>
</dbReference>
<comment type="caution">
    <text evidence="6">The sequence shown here is derived from an EMBL/GenBank/DDBJ whole genome shotgun (WGS) entry which is preliminary data.</text>
</comment>
<dbReference type="PROSITE" id="PS50113">
    <property type="entry name" value="PAC"/>
    <property type="match status" value="1"/>
</dbReference>
<dbReference type="PANTHER" id="PTHR43155">
    <property type="entry name" value="CYCLIC DI-GMP PHOSPHODIESTERASE PA4108-RELATED"/>
    <property type="match status" value="1"/>
</dbReference>
<gene>
    <name evidence="6" type="ORF">HZF24_02155</name>
</gene>
<dbReference type="InterPro" id="IPR000160">
    <property type="entry name" value="GGDEF_dom"/>
</dbReference>
<dbReference type="InterPro" id="IPR029787">
    <property type="entry name" value="Nucleotide_cyclase"/>
</dbReference>
<dbReference type="InterPro" id="IPR013655">
    <property type="entry name" value="PAS_fold_3"/>
</dbReference>
<feature type="domain" description="HD-GYP" evidence="5">
    <location>
        <begin position="432"/>
        <end position="618"/>
    </location>
</feature>
<dbReference type="Pfam" id="PF13426">
    <property type="entry name" value="PAS_9"/>
    <property type="match status" value="1"/>
</dbReference>
<sequence>MTKNALLNRQTYTANNKYDFDENSYKSLFLDLPIGYAFFEIIYDENNKPYDYKFIEVNSIFEEKSGLKSKELIGENISVFFECIDNKKTEQLMLHAARAIYKGKQQEFEIYNKHVNKWYKIHLKAPSRKFLVTYLIDITKEKLHTIELENARRRMENIIEATDIGTWELNMQTGERIYNERWASILGYTLEELSPINEDTWIGLVHPDDLQQELNKDMLLYNKKIDCYDDEYRMRHKDGHWVWIQDRGKVISWTEDGSPLLLSGTHTDITAKRNKQEEVLYLSYRDQLTGFYNRRYFDENLKEIDVEKNLPMSVILADVNGLKLTNDSFGHSVGDDLLKKATDVIRAGCCRNTDKLVRIGGDEFLIILPNTESWKAVEIIKNINSLALKEKVRGIDVSISFGYKTKRRIEESFNDVFKSAEARMYRHKLYESSCIRNKTIEIIMNTLYEKSNREMLHSKRVGEICEKIALRLNFDKEKTIQVKLAGIMHDIGKMGIDENILNKPQRLSYEEYNELKRHPEIGYRMLSTSNDYSEIADYVLKHHERWDGNGYPGGFKGEEISIQARIIAIAEAYDDMIYGMPYKKNMSIDEAAAELKRCSGSQFDPDIVEVFIDLITSP</sequence>
<dbReference type="InterPro" id="IPR035965">
    <property type="entry name" value="PAS-like_dom_sf"/>
</dbReference>
<dbReference type="InterPro" id="IPR001610">
    <property type="entry name" value="PAC"/>
</dbReference>
<keyword evidence="7" id="KW-1185">Reference proteome</keyword>
<dbReference type="AlphaFoldDB" id="A0A974GVB9"/>
<dbReference type="Gene3D" id="3.30.70.270">
    <property type="match status" value="1"/>
</dbReference>
<dbReference type="SMART" id="SM00091">
    <property type="entry name" value="PAS"/>
    <property type="match status" value="2"/>
</dbReference>
<dbReference type="InterPro" id="IPR003607">
    <property type="entry name" value="HD/PDEase_dom"/>
</dbReference>
<dbReference type="Gene3D" id="3.30.450.20">
    <property type="entry name" value="PAS domain"/>
    <property type="match status" value="2"/>
</dbReference>
<dbReference type="SUPFAM" id="SSF55785">
    <property type="entry name" value="PYP-like sensor domain (PAS domain)"/>
    <property type="match status" value="2"/>
</dbReference>
<dbReference type="Pfam" id="PF13487">
    <property type="entry name" value="HD_5"/>
    <property type="match status" value="1"/>
</dbReference>
<dbReference type="InterPro" id="IPR000700">
    <property type="entry name" value="PAS-assoc_C"/>
</dbReference>
<evidence type="ECO:0000259" key="4">
    <source>
        <dbReference type="PROSITE" id="PS51831"/>
    </source>
</evidence>
<dbReference type="SUPFAM" id="SSF55073">
    <property type="entry name" value="Nucleotide cyclase"/>
    <property type="match status" value="1"/>
</dbReference>
<dbReference type="RefSeq" id="WP_179236608.1">
    <property type="nucleotide sequence ID" value="NZ_JACBNQ010000001.1"/>
</dbReference>
<feature type="domain" description="GGDEF" evidence="3">
    <location>
        <begin position="310"/>
        <end position="444"/>
    </location>
</feature>
<evidence type="ECO:0000259" key="3">
    <source>
        <dbReference type="PROSITE" id="PS50887"/>
    </source>
</evidence>
<dbReference type="SMART" id="SM00267">
    <property type="entry name" value="GGDEF"/>
    <property type="match status" value="1"/>
</dbReference>
<dbReference type="InterPro" id="IPR037522">
    <property type="entry name" value="HD_GYP_dom"/>
</dbReference>
<evidence type="ECO:0000259" key="1">
    <source>
        <dbReference type="PROSITE" id="PS50112"/>
    </source>
</evidence>
<dbReference type="InterPro" id="IPR043128">
    <property type="entry name" value="Rev_trsase/Diguanyl_cyclase"/>
</dbReference>
<organism evidence="6 7">
    <name type="scientific">Sedimentibacter hydroxybenzoicus DSM 7310</name>
    <dbReference type="NCBI Taxonomy" id="1123245"/>
    <lineage>
        <taxon>Bacteria</taxon>
        <taxon>Bacillati</taxon>
        <taxon>Bacillota</taxon>
        <taxon>Tissierellia</taxon>
        <taxon>Sedimentibacter</taxon>
    </lineage>
</organism>
<dbReference type="CDD" id="cd00130">
    <property type="entry name" value="PAS"/>
    <property type="match status" value="1"/>
</dbReference>
<evidence type="ECO:0000313" key="7">
    <source>
        <dbReference type="Proteomes" id="UP000611629"/>
    </source>
</evidence>
<dbReference type="PROSITE" id="PS50112">
    <property type="entry name" value="PAS"/>
    <property type="match status" value="1"/>
</dbReference>
<feature type="domain" description="PAS" evidence="1">
    <location>
        <begin position="151"/>
        <end position="209"/>
    </location>
</feature>
<evidence type="ECO:0000313" key="6">
    <source>
        <dbReference type="EMBL" id="NYB72940.1"/>
    </source>
</evidence>
<dbReference type="InterPro" id="IPR006674">
    <property type="entry name" value="HD_domain"/>
</dbReference>
<reference evidence="6" key="1">
    <citation type="submission" date="2020-07" db="EMBL/GenBank/DDBJ databases">
        <title>Genomic analysis of a strain of Sedimentibacter Hydroxybenzoicus DSM7310.</title>
        <authorList>
            <person name="Ma S."/>
        </authorList>
    </citation>
    <scope>NUCLEOTIDE SEQUENCE</scope>
    <source>
        <strain evidence="6">DSM 7310</strain>
    </source>
</reference>
<feature type="domain" description="HD" evidence="4">
    <location>
        <begin position="454"/>
        <end position="576"/>
    </location>
</feature>
<dbReference type="EMBL" id="JACBNQ010000001">
    <property type="protein sequence ID" value="NYB72940.1"/>
    <property type="molecule type" value="Genomic_DNA"/>
</dbReference>
<dbReference type="CDD" id="cd01949">
    <property type="entry name" value="GGDEF"/>
    <property type="match status" value="1"/>
</dbReference>
<dbReference type="PROSITE" id="PS50887">
    <property type="entry name" value="GGDEF"/>
    <property type="match status" value="1"/>
</dbReference>
<protein>
    <submittedName>
        <fullName evidence="6">Diguanylate cyclase</fullName>
    </submittedName>
</protein>
<accession>A0A974GVB9</accession>
<dbReference type="Pfam" id="PF08447">
    <property type="entry name" value="PAS_3"/>
    <property type="match status" value="1"/>
</dbReference>
<dbReference type="PROSITE" id="PS51831">
    <property type="entry name" value="HD"/>
    <property type="match status" value="1"/>
</dbReference>
<name>A0A974GVB9_SEDHY</name>
<evidence type="ECO:0000259" key="5">
    <source>
        <dbReference type="PROSITE" id="PS51832"/>
    </source>
</evidence>
<dbReference type="CDD" id="cd00077">
    <property type="entry name" value="HDc"/>
    <property type="match status" value="1"/>
</dbReference>
<dbReference type="SMART" id="SM00086">
    <property type="entry name" value="PAC"/>
    <property type="match status" value="1"/>
</dbReference>
<dbReference type="PANTHER" id="PTHR43155:SF2">
    <property type="entry name" value="CYCLIC DI-GMP PHOSPHODIESTERASE PA4108"/>
    <property type="match status" value="1"/>
</dbReference>
<proteinExistence type="predicted"/>
<dbReference type="PROSITE" id="PS51832">
    <property type="entry name" value="HD_GYP"/>
    <property type="match status" value="1"/>
</dbReference>
<dbReference type="NCBIfam" id="TIGR00229">
    <property type="entry name" value="sensory_box"/>
    <property type="match status" value="2"/>
</dbReference>